<dbReference type="Proteomes" id="UP000235777">
    <property type="component" value="Unassembled WGS sequence"/>
</dbReference>
<evidence type="ECO:0000256" key="6">
    <source>
        <dbReference type="ARBA" id="ARBA00023315"/>
    </source>
</evidence>
<protein>
    <recommendedName>
        <fullName evidence="3">Aminoglycoside N(6')-acetyltransferase type 1</fullName>
        <ecNumber evidence="2">2.3.1.82</ecNumber>
    </recommendedName>
    <alternativeName>
        <fullName evidence="7">Aminoglycoside resistance protein</fullName>
    </alternativeName>
</protein>
<dbReference type="EC" id="2.3.1.82" evidence="2"/>
<dbReference type="Gene3D" id="3.40.630.30">
    <property type="match status" value="1"/>
</dbReference>
<dbReference type="NCBIfam" id="NF043067">
    <property type="entry name" value="AAC_6p_group_E"/>
    <property type="match status" value="1"/>
</dbReference>
<comment type="caution">
    <text evidence="10">The sequence shown here is derived from an EMBL/GenBank/DDBJ whole genome shotgun (WGS) entry which is preliminary data.</text>
</comment>
<reference evidence="10 11" key="1">
    <citation type="submission" date="2018-01" db="EMBL/GenBank/DDBJ databases">
        <title>Whole genome analyses suggest that Burkholderia sensu lato contains two further novel genera in the rhizoxinica-symbiotica group Mycetohabitans gen. nov., and Trinickia gen. nov.: implications for the evolution of diazotrophy and nodulation in the Burkholderiaceae.</title>
        <authorList>
            <person name="Estrada-de los Santos P."/>
            <person name="Palmer M."/>
            <person name="Chavez-Ramirez B."/>
            <person name="Beukes C."/>
            <person name="Steenkamp E.T."/>
            <person name="Hirsch A.M."/>
            <person name="Manyaka P."/>
            <person name="Maluk M."/>
            <person name="Lafos M."/>
            <person name="Crook M."/>
            <person name="Gross E."/>
            <person name="Simon M.F."/>
            <person name="Bueno dos Reis Junior F."/>
            <person name="Poole P.S."/>
            <person name="Venter S.N."/>
            <person name="James E.K."/>
        </authorList>
    </citation>
    <scope>NUCLEOTIDE SEQUENCE [LARGE SCALE GENOMIC DNA]</scope>
    <source>
        <strain evidence="10 11">JPY 581</strain>
    </source>
</reference>
<dbReference type="PIRSF" id="PIRSF000452">
    <property type="entry name" value="6-N-acetyltransf"/>
    <property type="match status" value="1"/>
</dbReference>
<dbReference type="OrthoDB" id="118633at2"/>
<dbReference type="AlphaFoldDB" id="A0A2N7WQK1"/>
<dbReference type="InterPro" id="IPR024170">
    <property type="entry name" value="Aminoglycoside_N6-AcTrfrase"/>
</dbReference>
<dbReference type="PANTHER" id="PTHR43877">
    <property type="entry name" value="AMINOALKYLPHOSPHONATE N-ACETYLTRANSFERASE-RELATED-RELATED"/>
    <property type="match status" value="1"/>
</dbReference>
<evidence type="ECO:0000256" key="3">
    <source>
        <dbReference type="ARBA" id="ARBA00017677"/>
    </source>
</evidence>
<evidence type="ECO:0000256" key="4">
    <source>
        <dbReference type="ARBA" id="ARBA00022679"/>
    </source>
</evidence>
<accession>A0A2N7WQK1</accession>
<dbReference type="EMBL" id="PNYC01000025">
    <property type="protein sequence ID" value="PMS31699.1"/>
    <property type="molecule type" value="Genomic_DNA"/>
</dbReference>
<evidence type="ECO:0000256" key="1">
    <source>
        <dbReference type="ARBA" id="ARBA00011738"/>
    </source>
</evidence>
<dbReference type="RefSeq" id="WP_083925721.1">
    <property type="nucleotide sequence ID" value="NZ_KB890186.1"/>
</dbReference>
<gene>
    <name evidence="10" type="ORF">C0Z20_28040</name>
</gene>
<dbReference type="InterPro" id="IPR016181">
    <property type="entry name" value="Acyl_CoA_acyltransferase"/>
</dbReference>
<dbReference type="STRING" id="863227.GCA_000373005_03693"/>
<organism evidence="10 11">
    <name type="scientific">Trinickia symbiotica</name>
    <dbReference type="NCBI Taxonomy" id="863227"/>
    <lineage>
        <taxon>Bacteria</taxon>
        <taxon>Pseudomonadati</taxon>
        <taxon>Pseudomonadota</taxon>
        <taxon>Betaproteobacteria</taxon>
        <taxon>Burkholderiales</taxon>
        <taxon>Burkholderiaceae</taxon>
        <taxon>Trinickia</taxon>
    </lineage>
</organism>
<proteinExistence type="predicted"/>
<keyword evidence="5" id="KW-0046">Antibiotic resistance</keyword>
<evidence type="ECO:0000313" key="10">
    <source>
        <dbReference type="EMBL" id="PMS31699.1"/>
    </source>
</evidence>
<keyword evidence="6" id="KW-0012">Acyltransferase</keyword>
<evidence type="ECO:0000313" key="11">
    <source>
        <dbReference type="Proteomes" id="UP000235777"/>
    </source>
</evidence>
<comment type="catalytic activity">
    <reaction evidence="8">
        <text>kanamycin B + acetyl-CoA = N(6')-acetylkanamycin B + CoA + H(+)</text>
        <dbReference type="Rhea" id="RHEA:16449"/>
        <dbReference type="ChEBI" id="CHEBI:15378"/>
        <dbReference type="ChEBI" id="CHEBI:57287"/>
        <dbReference type="ChEBI" id="CHEBI:57288"/>
        <dbReference type="ChEBI" id="CHEBI:58390"/>
        <dbReference type="ChEBI" id="CHEBI:58549"/>
        <dbReference type="EC" id="2.3.1.82"/>
    </reaction>
</comment>
<evidence type="ECO:0000256" key="2">
    <source>
        <dbReference type="ARBA" id="ARBA00012888"/>
    </source>
</evidence>
<name>A0A2N7WQK1_9BURK</name>
<keyword evidence="4 10" id="KW-0808">Transferase</keyword>
<evidence type="ECO:0000256" key="8">
    <source>
        <dbReference type="ARBA" id="ARBA00048923"/>
    </source>
</evidence>
<dbReference type="InterPro" id="IPR000182">
    <property type="entry name" value="GNAT_dom"/>
</dbReference>
<dbReference type="GO" id="GO:0047663">
    <property type="term" value="F:aminoglycoside 6'-N-acetyltransferase activity"/>
    <property type="evidence" value="ECO:0007669"/>
    <property type="project" value="UniProtKB-EC"/>
</dbReference>
<dbReference type="Pfam" id="PF00583">
    <property type="entry name" value="Acetyltransf_1"/>
    <property type="match status" value="1"/>
</dbReference>
<evidence type="ECO:0000259" key="9">
    <source>
        <dbReference type="PROSITE" id="PS51186"/>
    </source>
</evidence>
<dbReference type="CDD" id="cd04301">
    <property type="entry name" value="NAT_SF"/>
    <property type="match status" value="1"/>
</dbReference>
<dbReference type="SUPFAM" id="SSF55729">
    <property type="entry name" value="Acyl-CoA N-acyltransferases (Nat)"/>
    <property type="match status" value="1"/>
</dbReference>
<sequence>MPRVIHVGDRTSSPTSLTIRAVSPADVSSWRLLRHMLWPNASADDHVRETGQLLAEPDRYAMAIAVSSRGEALGFAEAAIRYDYVNGCDTSPVLFLEGIYVVPGMRNQGIARALCTSIEQWGASRECKEFASDTSIDNVDAQALHRALGFDETERVVFFRKRSLTRALRR</sequence>
<comment type="subunit">
    <text evidence="1">Homodimer.</text>
</comment>
<feature type="domain" description="N-acetyltransferase" evidence="9">
    <location>
        <begin position="17"/>
        <end position="170"/>
    </location>
</feature>
<dbReference type="PROSITE" id="PS51186">
    <property type="entry name" value="GNAT"/>
    <property type="match status" value="1"/>
</dbReference>
<dbReference type="InterPro" id="IPR050832">
    <property type="entry name" value="Bact_Acetyltransf"/>
</dbReference>
<dbReference type="GO" id="GO:0046677">
    <property type="term" value="P:response to antibiotic"/>
    <property type="evidence" value="ECO:0007669"/>
    <property type="project" value="UniProtKB-KW"/>
</dbReference>
<keyword evidence="11" id="KW-1185">Reference proteome</keyword>
<evidence type="ECO:0000256" key="7">
    <source>
        <dbReference type="ARBA" id="ARBA00029660"/>
    </source>
</evidence>
<evidence type="ECO:0000256" key="5">
    <source>
        <dbReference type="ARBA" id="ARBA00023251"/>
    </source>
</evidence>